<organism evidence="1 2">
    <name type="scientific">Solanum bulbocastanum</name>
    <name type="common">Wild potato</name>
    <dbReference type="NCBI Taxonomy" id="147425"/>
    <lineage>
        <taxon>Eukaryota</taxon>
        <taxon>Viridiplantae</taxon>
        <taxon>Streptophyta</taxon>
        <taxon>Embryophyta</taxon>
        <taxon>Tracheophyta</taxon>
        <taxon>Spermatophyta</taxon>
        <taxon>Magnoliopsida</taxon>
        <taxon>eudicotyledons</taxon>
        <taxon>Gunneridae</taxon>
        <taxon>Pentapetalae</taxon>
        <taxon>asterids</taxon>
        <taxon>lamiids</taxon>
        <taxon>Solanales</taxon>
        <taxon>Solanaceae</taxon>
        <taxon>Solanoideae</taxon>
        <taxon>Solaneae</taxon>
        <taxon>Solanum</taxon>
    </lineage>
</organism>
<dbReference type="AlphaFoldDB" id="A0AAN8TUS0"/>
<accession>A0AAN8TUS0</accession>
<evidence type="ECO:0000313" key="1">
    <source>
        <dbReference type="EMBL" id="KAK6793904.1"/>
    </source>
</evidence>
<keyword evidence="2" id="KW-1185">Reference proteome</keyword>
<dbReference type="PANTHER" id="PTHR15140:SF53">
    <property type="entry name" value="NB-ARC DOMAIN-CONTAINING PROTEIN"/>
    <property type="match status" value="1"/>
</dbReference>
<name>A0AAN8TUS0_SOLBU</name>
<dbReference type="InterPro" id="IPR032675">
    <property type="entry name" value="LRR_dom_sf"/>
</dbReference>
<dbReference type="Gene3D" id="3.80.10.10">
    <property type="entry name" value="Ribonuclease Inhibitor"/>
    <property type="match status" value="1"/>
</dbReference>
<dbReference type="Proteomes" id="UP001371456">
    <property type="component" value="Unassembled WGS sequence"/>
</dbReference>
<sequence length="115" mass="13306">MALPELEILVLNTFDFSKDKCDASEDIYQSLKTLHLENVKLSEWQVDRETFPNLEELMLEYCFKLKEIPSAFGDIDTLKSIRVVQSKHELGDSAMEMRKDVEAYTGENILHVHLS</sequence>
<dbReference type="PANTHER" id="PTHR15140">
    <property type="entry name" value="TUBULIN-SPECIFIC CHAPERONE E"/>
    <property type="match status" value="1"/>
</dbReference>
<comment type="caution">
    <text evidence="1">The sequence shown here is derived from an EMBL/GenBank/DDBJ whole genome shotgun (WGS) entry which is preliminary data.</text>
</comment>
<reference evidence="1 2" key="1">
    <citation type="submission" date="2024-02" db="EMBL/GenBank/DDBJ databases">
        <title>de novo genome assembly of Solanum bulbocastanum strain 11H21.</title>
        <authorList>
            <person name="Hosaka A.J."/>
        </authorList>
    </citation>
    <scope>NUCLEOTIDE SEQUENCE [LARGE SCALE GENOMIC DNA]</scope>
    <source>
        <tissue evidence="1">Young leaves</tissue>
    </source>
</reference>
<evidence type="ECO:0000313" key="2">
    <source>
        <dbReference type="Proteomes" id="UP001371456"/>
    </source>
</evidence>
<dbReference type="EMBL" id="JBANQN010000003">
    <property type="protein sequence ID" value="KAK6793904.1"/>
    <property type="molecule type" value="Genomic_DNA"/>
</dbReference>
<gene>
    <name evidence="1" type="ORF">RDI58_007357</name>
</gene>
<protein>
    <submittedName>
        <fullName evidence="1">Uncharacterized protein</fullName>
    </submittedName>
</protein>
<dbReference type="SUPFAM" id="SSF52058">
    <property type="entry name" value="L domain-like"/>
    <property type="match status" value="1"/>
</dbReference>
<proteinExistence type="predicted"/>